<organism evidence="2 3">
    <name type="scientific">Dimorphilus gyrociliatus</name>
    <dbReference type="NCBI Taxonomy" id="2664684"/>
    <lineage>
        <taxon>Eukaryota</taxon>
        <taxon>Metazoa</taxon>
        <taxon>Spiralia</taxon>
        <taxon>Lophotrochozoa</taxon>
        <taxon>Annelida</taxon>
        <taxon>Polychaeta</taxon>
        <taxon>Polychaeta incertae sedis</taxon>
        <taxon>Dinophilidae</taxon>
        <taxon>Dimorphilus</taxon>
    </lineage>
</organism>
<keyword evidence="1" id="KW-0472">Membrane</keyword>
<keyword evidence="3" id="KW-1185">Reference proteome</keyword>
<dbReference type="Proteomes" id="UP000549394">
    <property type="component" value="Unassembled WGS sequence"/>
</dbReference>
<comment type="caution">
    <text evidence="2">The sequence shown here is derived from an EMBL/GenBank/DDBJ whole genome shotgun (WGS) entry which is preliminary data.</text>
</comment>
<reference evidence="2 3" key="1">
    <citation type="submission" date="2020-08" db="EMBL/GenBank/DDBJ databases">
        <authorList>
            <person name="Hejnol A."/>
        </authorList>
    </citation>
    <scope>NUCLEOTIDE SEQUENCE [LARGE SCALE GENOMIC DNA]</scope>
</reference>
<sequence length="73" mass="8197">MADSKEMPRVDMKKEFPNLNETEKHFVRKIENMNLERAGRLTKMRSRNKLTGALIAGAVLGICILLSLSPIAV</sequence>
<dbReference type="AlphaFoldDB" id="A0A7I8W7J3"/>
<dbReference type="EMBL" id="CAJFCJ010000018">
    <property type="protein sequence ID" value="CAD5122813.1"/>
    <property type="molecule type" value="Genomic_DNA"/>
</dbReference>
<protein>
    <submittedName>
        <fullName evidence="2">Uncharacterized protein</fullName>
    </submittedName>
</protein>
<evidence type="ECO:0000313" key="3">
    <source>
        <dbReference type="Proteomes" id="UP000549394"/>
    </source>
</evidence>
<dbReference type="OrthoDB" id="10018333at2759"/>
<evidence type="ECO:0000313" key="2">
    <source>
        <dbReference type="EMBL" id="CAD5122813.1"/>
    </source>
</evidence>
<evidence type="ECO:0000256" key="1">
    <source>
        <dbReference type="SAM" id="Phobius"/>
    </source>
</evidence>
<feature type="transmembrane region" description="Helical" evidence="1">
    <location>
        <begin position="50"/>
        <end position="72"/>
    </location>
</feature>
<accession>A0A7I8W7J3</accession>
<name>A0A7I8W7J3_9ANNE</name>
<keyword evidence="1" id="KW-0812">Transmembrane</keyword>
<proteinExistence type="predicted"/>
<keyword evidence="1" id="KW-1133">Transmembrane helix</keyword>
<gene>
    <name evidence="2" type="ORF">DGYR_LOCUS10564</name>
</gene>